<dbReference type="EMBL" id="HBUE01038144">
    <property type="protein sequence ID" value="CAG6459635.1"/>
    <property type="molecule type" value="Transcribed_RNA"/>
</dbReference>
<protein>
    <submittedName>
        <fullName evidence="3">(northern house mosquito) hypothetical protein</fullName>
    </submittedName>
</protein>
<dbReference type="EMBL" id="HBUE01349251">
    <property type="protein sequence ID" value="CAG6602310.1"/>
    <property type="molecule type" value="Transcribed_RNA"/>
</dbReference>
<evidence type="ECO:0000256" key="1">
    <source>
        <dbReference type="SAM" id="MobiDB-lite"/>
    </source>
</evidence>
<feature type="compositionally biased region" description="Polar residues" evidence="1">
    <location>
        <begin position="172"/>
        <end position="189"/>
    </location>
</feature>
<reference evidence="3" key="1">
    <citation type="submission" date="2021-05" db="EMBL/GenBank/DDBJ databases">
        <authorList>
            <person name="Alioto T."/>
            <person name="Alioto T."/>
            <person name="Gomez Garrido J."/>
        </authorList>
    </citation>
    <scope>NUCLEOTIDE SEQUENCE</scope>
</reference>
<dbReference type="AlphaFoldDB" id="A0A8D8AQ31"/>
<keyword evidence="2" id="KW-0732">Signal</keyword>
<proteinExistence type="predicted"/>
<feature type="chain" id="PRO_5036427901" evidence="2">
    <location>
        <begin position="25"/>
        <end position="203"/>
    </location>
</feature>
<sequence length="203" mass="22661">MIGLVSFLALHLKICTFWPNDCHADFHQTAWNGFAKGSSVTLTLVYWPGQASTFRRCLMSVAFGGMDILNTYPFDNDGQQVTISFHSRHVNRTVFNVYKVKCWKINSQISVGRLGRKTSSLNPSGLYVPLIPISNPSTRSNPRSSLVSSSSTRVTVLFRMASTAGLNWGKHSGQNHSRPTSSDHAQNCSGERRVQRTWKDLPQ</sequence>
<evidence type="ECO:0000313" key="3">
    <source>
        <dbReference type="EMBL" id="CAG6459640.1"/>
    </source>
</evidence>
<feature type="signal peptide" evidence="2">
    <location>
        <begin position="1"/>
        <end position="24"/>
    </location>
</feature>
<organism evidence="3">
    <name type="scientific">Culex pipiens</name>
    <name type="common">House mosquito</name>
    <dbReference type="NCBI Taxonomy" id="7175"/>
    <lineage>
        <taxon>Eukaryota</taxon>
        <taxon>Metazoa</taxon>
        <taxon>Ecdysozoa</taxon>
        <taxon>Arthropoda</taxon>
        <taxon>Hexapoda</taxon>
        <taxon>Insecta</taxon>
        <taxon>Pterygota</taxon>
        <taxon>Neoptera</taxon>
        <taxon>Endopterygota</taxon>
        <taxon>Diptera</taxon>
        <taxon>Nematocera</taxon>
        <taxon>Culicoidea</taxon>
        <taxon>Culicidae</taxon>
        <taxon>Culicinae</taxon>
        <taxon>Culicini</taxon>
        <taxon>Culex</taxon>
        <taxon>Culex</taxon>
    </lineage>
</organism>
<dbReference type="EMBL" id="HBUE01038147">
    <property type="protein sequence ID" value="CAG6459643.1"/>
    <property type="molecule type" value="Transcribed_RNA"/>
</dbReference>
<feature type="compositionally biased region" description="Basic and acidic residues" evidence="1">
    <location>
        <begin position="190"/>
        <end position="203"/>
    </location>
</feature>
<accession>A0A8D8AQ31</accession>
<dbReference type="EMBL" id="HBUE01242190">
    <property type="protein sequence ID" value="CAG6550028.1"/>
    <property type="molecule type" value="Transcribed_RNA"/>
</dbReference>
<feature type="region of interest" description="Disordered" evidence="1">
    <location>
        <begin position="168"/>
        <end position="203"/>
    </location>
</feature>
<name>A0A8D8AQ31_CULPI</name>
<dbReference type="EMBL" id="HBUE01038146">
    <property type="protein sequence ID" value="CAG6459640.1"/>
    <property type="molecule type" value="Transcribed_RNA"/>
</dbReference>
<evidence type="ECO:0000256" key="2">
    <source>
        <dbReference type="SAM" id="SignalP"/>
    </source>
</evidence>